<evidence type="ECO:0000256" key="2">
    <source>
        <dbReference type="PROSITE-ProRule" id="PRU00023"/>
    </source>
</evidence>
<keyword evidence="6" id="KW-1185">Reference proteome</keyword>
<comment type="caution">
    <text evidence="5">The sequence shown here is derived from an EMBL/GenBank/DDBJ whole genome shotgun (WGS) entry which is preliminary data.</text>
</comment>
<name>A0A3M7L7N8_9FLAO</name>
<feature type="repeat" description="ANK" evidence="2">
    <location>
        <begin position="213"/>
        <end position="245"/>
    </location>
</feature>
<feature type="signal peptide" evidence="3">
    <location>
        <begin position="1"/>
        <end position="19"/>
    </location>
</feature>
<dbReference type="InterPro" id="IPR036770">
    <property type="entry name" value="Ankyrin_rpt-contain_sf"/>
</dbReference>
<dbReference type="AlphaFoldDB" id="A0A3M7L7N8"/>
<dbReference type="PROSITE" id="PS50088">
    <property type="entry name" value="ANK_REPEAT"/>
    <property type="match status" value="2"/>
</dbReference>
<proteinExistence type="predicted"/>
<sequence length="333" mass="37444">MNKTALISILLFFCNPMFAQKYSSNIGKVTFEASIPLLSDIYAQDDKNVVILNAENGELASVSLVTNFNFKNKLMQEHFNESYAESSKYPKTTFKGKILDFDKNKLKEAPQNFTIQGTMSFHGVDHEITSLAEIYTTGDKIYIEGSFVTAPSDYKVKVPKMVIKKVAKNVKVVYSYALAKSKSIFDIARSGTVSEVQEMMKMDPNSINQVNEQSFSPLILACYRGNVEVAKFLMDHVNDINYKSKEGTALSGLSIKYNKELVEYLLKKKGDPNIADSNGTTPLIWAVKTGNEELIKLLLEYKANKEQPDNMGVKPFEYAIQTKKNNIINLLKN</sequence>
<dbReference type="Gene3D" id="2.40.128.110">
    <property type="entry name" value="Lipid/polyisoprenoid-binding, YceI-like"/>
    <property type="match status" value="1"/>
</dbReference>
<dbReference type="GO" id="GO:0000062">
    <property type="term" value="F:fatty-acyl-CoA binding"/>
    <property type="evidence" value="ECO:0007669"/>
    <property type="project" value="TreeGrafter"/>
</dbReference>
<dbReference type="InterPro" id="IPR007372">
    <property type="entry name" value="Lipid/polyisoprenoid-bd_YceI"/>
</dbReference>
<organism evidence="5 6">
    <name type="scientific">Chryseobacterium nematophagum</name>
    <dbReference type="NCBI Taxonomy" id="2305228"/>
    <lineage>
        <taxon>Bacteria</taxon>
        <taxon>Pseudomonadati</taxon>
        <taxon>Bacteroidota</taxon>
        <taxon>Flavobacteriia</taxon>
        <taxon>Flavobacteriales</taxon>
        <taxon>Weeksellaceae</taxon>
        <taxon>Chryseobacterium group</taxon>
        <taxon>Chryseobacterium</taxon>
    </lineage>
</organism>
<evidence type="ECO:0000256" key="3">
    <source>
        <dbReference type="SAM" id="SignalP"/>
    </source>
</evidence>
<feature type="chain" id="PRO_5018219407" description="Lipid/polyisoprenoid-binding YceI-like domain-containing protein" evidence="3">
    <location>
        <begin position="20"/>
        <end position="333"/>
    </location>
</feature>
<dbReference type="InterPro" id="IPR036761">
    <property type="entry name" value="TTHA0802/YceI-like_sf"/>
</dbReference>
<dbReference type="RefSeq" id="WP_122548470.1">
    <property type="nucleotide sequence ID" value="NZ_QWIV01000015.1"/>
</dbReference>
<evidence type="ECO:0000259" key="4">
    <source>
        <dbReference type="Pfam" id="PF04264"/>
    </source>
</evidence>
<dbReference type="SUPFAM" id="SSF101874">
    <property type="entry name" value="YceI-like"/>
    <property type="match status" value="1"/>
</dbReference>
<feature type="domain" description="Lipid/polyisoprenoid-binding YceI-like" evidence="4">
    <location>
        <begin position="61"/>
        <end position="174"/>
    </location>
</feature>
<dbReference type="Proteomes" id="UP000267524">
    <property type="component" value="Unassembled WGS sequence"/>
</dbReference>
<accession>A0A3M7L7N8</accession>
<reference evidence="5 6" key="1">
    <citation type="submission" date="2018-08" db="EMBL/GenBank/DDBJ databases">
        <title>Chryseobacterium nematophagum: a novel matrix digesting pathogen of nematodes.</title>
        <authorList>
            <person name="Page A."/>
            <person name="Roberts M."/>
            <person name="Felix M.-A."/>
            <person name="Weir W."/>
        </authorList>
    </citation>
    <scope>NUCLEOTIDE SEQUENCE [LARGE SCALE GENOMIC DNA]</scope>
    <source>
        <strain evidence="5 6">JUb275</strain>
    </source>
</reference>
<gene>
    <name evidence="5" type="ORF">D1632_17140</name>
</gene>
<dbReference type="SMART" id="SM00248">
    <property type="entry name" value="ANK"/>
    <property type="match status" value="3"/>
</dbReference>
<dbReference type="SUPFAM" id="SSF48403">
    <property type="entry name" value="Ankyrin repeat"/>
    <property type="match status" value="1"/>
</dbReference>
<dbReference type="Pfam" id="PF00023">
    <property type="entry name" value="Ank"/>
    <property type="match status" value="1"/>
</dbReference>
<dbReference type="PANTHER" id="PTHR24119:SF0">
    <property type="entry name" value="ACYL-COA-BINDING DOMAIN-CONTAINING PROTEIN 6"/>
    <property type="match status" value="1"/>
</dbReference>
<protein>
    <recommendedName>
        <fullName evidence="4">Lipid/polyisoprenoid-binding YceI-like domain-containing protein</fullName>
    </recommendedName>
</protein>
<dbReference type="Gene3D" id="1.25.40.20">
    <property type="entry name" value="Ankyrin repeat-containing domain"/>
    <property type="match status" value="1"/>
</dbReference>
<keyword evidence="2" id="KW-0040">ANK repeat</keyword>
<dbReference type="EMBL" id="QWIV01000015">
    <property type="protein sequence ID" value="RMZ58025.1"/>
    <property type="molecule type" value="Genomic_DNA"/>
</dbReference>
<dbReference type="PROSITE" id="PS50297">
    <property type="entry name" value="ANK_REP_REGION"/>
    <property type="match status" value="1"/>
</dbReference>
<keyword evidence="1" id="KW-0446">Lipid-binding</keyword>
<feature type="repeat" description="ANK" evidence="2">
    <location>
        <begin position="278"/>
        <end position="310"/>
    </location>
</feature>
<evidence type="ECO:0000313" key="6">
    <source>
        <dbReference type="Proteomes" id="UP000267524"/>
    </source>
</evidence>
<dbReference type="Pfam" id="PF12796">
    <property type="entry name" value="Ank_2"/>
    <property type="match status" value="1"/>
</dbReference>
<dbReference type="InterPro" id="IPR002110">
    <property type="entry name" value="Ankyrin_rpt"/>
</dbReference>
<evidence type="ECO:0000313" key="5">
    <source>
        <dbReference type="EMBL" id="RMZ58025.1"/>
    </source>
</evidence>
<keyword evidence="3" id="KW-0732">Signal</keyword>
<dbReference type="PANTHER" id="PTHR24119">
    <property type="entry name" value="ACYL-COA-BINDING DOMAIN-CONTAINING PROTEIN 6"/>
    <property type="match status" value="1"/>
</dbReference>
<evidence type="ECO:0000256" key="1">
    <source>
        <dbReference type="ARBA" id="ARBA00023121"/>
    </source>
</evidence>
<dbReference type="Pfam" id="PF04264">
    <property type="entry name" value="YceI"/>
    <property type="match status" value="1"/>
</dbReference>